<protein>
    <submittedName>
        <fullName evidence="5">AraC family transcriptional regulator</fullName>
    </submittedName>
</protein>
<dbReference type="SMART" id="SM00342">
    <property type="entry name" value="HTH_ARAC"/>
    <property type="match status" value="1"/>
</dbReference>
<dbReference type="Pfam" id="PF12833">
    <property type="entry name" value="HTH_18"/>
    <property type="match status" value="1"/>
</dbReference>
<evidence type="ECO:0000256" key="1">
    <source>
        <dbReference type="ARBA" id="ARBA00023015"/>
    </source>
</evidence>
<dbReference type="EMBL" id="JAAWWK010000001">
    <property type="protein sequence ID" value="NKI16524.1"/>
    <property type="molecule type" value="Genomic_DNA"/>
</dbReference>
<evidence type="ECO:0000256" key="3">
    <source>
        <dbReference type="ARBA" id="ARBA00023163"/>
    </source>
</evidence>
<sequence>MGYTLGLLSRDQGFSGRTTIRNPSHKKTQGLDRALPPHDGFNYRLAVLRLLNGPKNRGMDVADLLCANGISAQMLAEGGEVPRSHYIHLLATLQREMRDEFFGLRATPVKPGVTSMMVEIALGSETLGAAMELSLRFMRLTCDDMKMSLLDEGDDIALVLTGRDEQLDPGDFLADYWLNYLHRIFSWMIDQLIPVKGVELAFDAPPVTDRLISQLRNDWTCNAPRNAVTFSRKYLAMPILRSRTEWLALRQLASEDGVVEWPEEQVQVSSKVRSLIFNAIRQGEPPPSLSTVTQSLHLTAATLHRHLNSEGTSFQRILNDVRCDTAIDKLRFQKLPVAEVAEQLGFSEPRSFSRAFKQWTGASPSDYQN</sequence>
<evidence type="ECO:0000259" key="4">
    <source>
        <dbReference type="PROSITE" id="PS01124"/>
    </source>
</evidence>
<dbReference type="InterPro" id="IPR020449">
    <property type="entry name" value="Tscrpt_reg_AraC-type_HTH"/>
</dbReference>
<dbReference type="InterPro" id="IPR032687">
    <property type="entry name" value="AraC-type_N"/>
</dbReference>
<dbReference type="PROSITE" id="PS01124">
    <property type="entry name" value="HTH_ARAC_FAMILY_2"/>
    <property type="match status" value="1"/>
</dbReference>
<evidence type="ECO:0000256" key="2">
    <source>
        <dbReference type="ARBA" id="ARBA00023125"/>
    </source>
</evidence>
<dbReference type="PANTHER" id="PTHR47894:SF1">
    <property type="entry name" value="HTH-TYPE TRANSCRIPTIONAL REGULATOR VQSM"/>
    <property type="match status" value="1"/>
</dbReference>
<reference evidence="5 6" key="1">
    <citation type="submission" date="2020-04" db="EMBL/GenBank/DDBJ databases">
        <authorList>
            <person name="Yoon J."/>
        </authorList>
    </citation>
    <scope>NUCLEOTIDE SEQUENCE [LARGE SCALE GENOMIC DNA]</scope>
    <source>
        <strain evidence="5 6">KMU-166</strain>
    </source>
</reference>
<evidence type="ECO:0000313" key="6">
    <source>
        <dbReference type="Proteomes" id="UP000765845"/>
    </source>
</evidence>
<keyword evidence="1" id="KW-0805">Transcription regulation</keyword>
<keyword evidence="6" id="KW-1185">Reference proteome</keyword>
<dbReference type="InterPro" id="IPR009057">
    <property type="entry name" value="Homeodomain-like_sf"/>
</dbReference>
<keyword evidence="2" id="KW-0238">DNA-binding</keyword>
<dbReference type="PANTHER" id="PTHR47894">
    <property type="entry name" value="HTH-TYPE TRANSCRIPTIONAL REGULATOR GADX"/>
    <property type="match status" value="1"/>
</dbReference>
<dbReference type="PRINTS" id="PR00032">
    <property type="entry name" value="HTHARAC"/>
</dbReference>
<proteinExistence type="predicted"/>
<evidence type="ECO:0000313" key="5">
    <source>
        <dbReference type="EMBL" id="NKI16524.1"/>
    </source>
</evidence>
<name>A0ABX1GE41_9GAMM</name>
<dbReference type="SUPFAM" id="SSF46689">
    <property type="entry name" value="Homeodomain-like"/>
    <property type="match status" value="1"/>
</dbReference>
<dbReference type="RefSeq" id="WP_168449041.1">
    <property type="nucleotide sequence ID" value="NZ_JAAWWK010000001.1"/>
</dbReference>
<feature type="domain" description="HTH araC/xylS-type" evidence="4">
    <location>
        <begin position="270"/>
        <end position="369"/>
    </location>
</feature>
<comment type="caution">
    <text evidence="5">The sequence shown here is derived from an EMBL/GenBank/DDBJ whole genome shotgun (WGS) entry which is preliminary data.</text>
</comment>
<dbReference type="InterPro" id="IPR018060">
    <property type="entry name" value="HTH_AraC"/>
</dbReference>
<dbReference type="Proteomes" id="UP000765845">
    <property type="component" value="Unassembled WGS sequence"/>
</dbReference>
<gene>
    <name evidence="5" type="ORF">HCU74_03715</name>
</gene>
<accession>A0ABX1GE41</accession>
<dbReference type="Pfam" id="PF12625">
    <property type="entry name" value="Arabinose_bd"/>
    <property type="match status" value="1"/>
</dbReference>
<dbReference type="Gene3D" id="1.10.10.60">
    <property type="entry name" value="Homeodomain-like"/>
    <property type="match status" value="1"/>
</dbReference>
<organism evidence="5 6">
    <name type="scientific">Spongiibacter thalassae</name>
    <dbReference type="NCBI Taxonomy" id="2721624"/>
    <lineage>
        <taxon>Bacteria</taxon>
        <taxon>Pseudomonadati</taxon>
        <taxon>Pseudomonadota</taxon>
        <taxon>Gammaproteobacteria</taxon>
        <taxon>Cellvibrionales</taxon>
        <taxon>Spongiibacteraceae</taxon>
        <taxon>Spongiibacter</taxon>
    </lineage>
</organism>
<keyword evidence="3" id="KW-0804">Transcription</keyword>